<proteinExistence type="predicted"/>
<dbReference type="EMBL" id="JAETWB010000005">
    <property type="protein sequence ID" value="MBL6079198.1"/>
    <property type="molecule type" value="Genomic_DNA"/>
</dbReference>
<name>A0ABS1U3E4_9PROT</name>
<feature type="region of interest" description="Disordered" evidence="1">
    <location>
        <begin position="82"/>
        <end position="109"/>
    </location>
</feature>
<accession>A0ABS1U3E4</accession>
<reference evidence="2 3" key="1">
    <citation type="submission" date="2021-01" db="EMBL/GenBank/DDBJ databases">
        <title>Belnapia mucosa sp. nov. and Belnapia arida sp. nov., isolated from the Tabernas Desert (Almeria, Spain).</title>
        <authorList>
            <person name="Molina-Menor E."/>
            <person name="Vidal-Verdu A."/>
            <person name="Calonge A."/>
            <person name="Satari L."/>
            <person name="Pereto J."/>
            <person name="Porcar M."/>
        </authorList>
    </citation>
    <scope>NUCLEOTIDE SEQUENCE [LARGE SCALE GENOMIC DNA]</scope>
    <source>
        <strain evidence="2 3">T18</strain>
    </source>
</reference>
<organism evidence="2 3">
    <name type="scientific">Belnapia arida</name>
    <dbReference type="NCBI Taxonomy" id="2804533"/>
    <lineage>
        <taxon>Bacteria</taxon>
        <taxon>Pseudomonadati</taxon>
        <taxon>Pseudomonadota</taxon>
        <taxon>Alphaproteobacteria</taxon>
        <taxon>Acetobacterales</taxon>
        <taxon>Roseomonadaceae</taxon>
        <taxon>Belnapia</taxon>
    </lineage>
</organism>
<gene>
    <name evidence="2" type="ORF">JMJ56_14360</name>
</gene>
<keyword evidence="3" id="KW-1185">Reference proteome</keyword>
<dbReference type="RefSeq" id="WP_202832443.1">
    <property type="nucleotide sequence ID" value="NZ_JAETWB010000005.1"/>
</dbReference>
<protein>
    <submittedName>
        <fullName evidence="2">Uncharacterized protein</fullName>
    </submittedName>
</protein>
<evidence type="ECO:0000313" key="2">
    <source>
        <dbReference type="EMBL" id="MBL6079198.1"/>
    </source>
</evidence>
<comment type="caution">
    <text evidence="2">The sequence shown here is derived from an EMBL/GenBank/DDBJ whole genome shotgun (WGS) entry which is preliminary data.</text>
</comment>
<dbReference type="Proteomes" id="UP000660885">
    <property type="component" value="Unassembled WGS sequence"/>
</dbReference>
<evidence type="ECO:0000313" key="3">
    <source>
        <dbReference type="Proteomes" id="UP000660885"/>
    </source>
</evidence>
<sequence length="155" mass="16537">MRLGPAVERVSVWNHDARPLPKTVSGSSKRVHMRLIQHRPSPLTDERITQGPWTIVEMPLHHGLVSACSAYVRTNIDASPSITKRPLDRLKPAGAASLQSAGPTPTTADAAPAWPVADFDLVTTVPRSSTLKTIRAAFGAADAKFIPESSSAGRG</sequence>
<evidence type="ECO:0000256" key="1">
    <source>
        <dbReference type="SAM" id="MobiDB-lite"/>
    </source>
</evidence>